<dbReference type="AlphaFoldDB" id="A0A0K0E4Q7"/>
<dbReference type="SMART" id="SM00369">
    <property type="entry name" value="LRR_TYP"/>
    <property type="match status" value="3"/>
</dbReference>
<evidence type="ECO:0000256" key="3">
    <source>
        <dbReference type="SAM" id="MobiDB-lite"/>
    </source>
</evidence>
<dbReference type="Gene3D" id="3.80.10.10">
    <property type="entry name" value="Ribonuclease Inhibitor"/>
    <property type="match status" value="2"/>
</dbReference>
<dbReference type="InterPro" id="IPR001611">
    <property type="entry name" value="Leu-rich_rpt"/>
</dbReference>
<keyword evidence="1" id="KW-0433">Leucine-rich repeat</keyword>
<dbReference type="PANTHER" id="PTHR15454">
    <property type="entry name" value="NISCHARIN RELATED"/>
    <property type="match status" value="1"/>
</dbReference>
<dbReference type="STRING" id="6248.A0A0K0E4Q7"/>
<dbReference type="WBParaSite" id="SSTP_0000447700.1">
    <property type="protein sequence ID" value="SSTP_0000447700.1"/>
    <property type="gene ID" value="SSTP_0000447700"/>
</dbReference>
<dbReference type="InterPro" id="IPR032675">
    <property type="entry name" value="LRR_dom_sf"/>
</dbReference>
<evidence type="ECO:0000313" key="5">
    <source>
        <dbReference type="WBParaSite" id="SSTP_0000447700.1"/>
    </source>
</evidence>
<feature type="region of interest" description="Disordered" evidence="3">
    <location>
        <begin position="407"/>
        <end position="437"/>
    </location>
</feature>
<keyword evidence="4" id="KW-1185">Reference proteome</keyword>
<dbReference type="PROSITE" id="PS51450">
    <property type="entry name" value="LRR"/>
    <property type="match status" value="4"/>
</dbReference>
<dbReference type="Pfam" id="PF13855">
    <property type="entry name" value="LRR_8"/>
    <property type="match status" value="1"/>
</dbReference>
<feature type="compositionally biased region" description="Low complexity" evidence="3">
    <location>
        <begin position="412"/>
        <end position="423"/>
    </location>
</feature>
<dbReference type="InterPro" id="IPR003591">
    <property type="entry name" value="Leu-rich_rpt_typical-subtyp"/>
</dbReference>
<keyword evidence="2" id="KW-0677">Repeat</keyword>
<accession>A0A0K0E4Q7</accession>
<proteinExistence type="predicted"/>
<organism evidence="5">
    <name type="scientific">Strongyloides stercoralis</name>
    <name type="common">Threadworm</name>
    <dbReference type="NCBI Taxonomy" id="6248"/>
    <lineage>
        <taxon>Eukaryota</taxon>
        <taxon>Metazoa</taxon>
        <taxon>Ecdysozoa</taxon>
        <taxon>Nematoda</taxon>
        <taxon>Chromadorea</taxon>
        <taxon>Rhabditida</taxon>
        <taxon>Tylenchina</taxon>
        <taxon>Panagrolaimomorpha</taxon>
        <taxon>Strongyloidoidea</taxon>
        <taxon>Strongyloididae</taxon>
        <taxon>Strongyloides</taxon>
    </lineage>
</organism>
<feature type="region of interest" description="Disordered" evidence="3">
    <location>
        <begin position="474"/>
        <end position="493"/>
    </location>
</feature>
<evidence type="ECO:0000313" key="4">
    <source>
        <dbReference type="Proteomes" id="UP000035681"/>
    </source>
</evidence>
<protein>
    <submittedName>
        <fullName evidence="5">Serine/threonine-protein kinase 11-interacting protein</fullName>
    </submittedName>
</protein>
<dbReference type="SUPFAM" id="SSF52058">
    <property type="entry name" value="L domain-like"/>
    <property type="match status" value="1"/>
</dbReference>
<evidence type="ECO:0000256" key="2">
    <source>
        <dbReference type="ARBA" id="ARBA00022737"/>
    </source>
</evidence>
<dbReference type="GO" id="GO:0005737">
    <property type="term" value="C:cytoplasm"/>
    <property type="evidence" value="ECO:0007669"/>
    <property type="project" value="TreeGrafter"/>
</dbReference>
<sequence length="747" mass="85097">MTNEYQTTKARLNLVDQVNGTSLSPSNHQMNMEEPQIIEESLDLSGLGISRINLQYKDKYKSLRKLNISNNAFHTASGFKYFFDLEELNASNNCIQHLYFVQPLARSLKILNLSHNELKQMESEIFCKLYFLEECDISYNQISKVRLSHDLPRLRHLNLAHNLINSIPLINNFSSLTTLNLAHNKISSLLDISKSLPGSLKNLDISSNTVNDVTEFMYLRGMELCSLKIENNPCIKTSGRPFCYRAFFSALVPTLTELDGFLLDDIDKLKGEFILMNGLFFKFKPRVTGHEALCEFLTEQCPLSQFPASSGRMGLRAVTDEKFSKIYDSFRSNSSAGTINDENLSPPSNIRNPTTKITIRSMPKECQEKKITDNVDDTSSKLQSLCIGNSKCPSDLNLTRDLLETEEDFVDSSTRSVSQSSSSETMKAIEEEQPNQECQVVVASDLPTGHELNSSQKKTSLQYHSLDSLSEESMEYSKKLSQQIPPKNDDGNRIQMSADFDKIHITNSKVDIVSVIVSDGKRNSHKQDNIMEVSPREEGTAKLLPKRHVLKRVNVSKKRKHYNRERYLNLMNMVIESRAAFDKNLQLSNEETKKLREENETIRLDFEESLKEYKEVINSHAVSISCLHDKMIEQQKSIDKFKGIISKIYPIVHITDVRKSKNDVIEIEWSNEQSIINSIKGYDVFVDNKYAGIFKGANKFISIAKLDLTIDHEIKIKCVVDGMEDISDLPSTVFKIKKKQPSHEDDE</sequence>
<dbReference type="Proteomes" id="UP000035681">
    <property type="component" value="Unplaced"/>
</dbReference>
<dbReference type="WBParaSite" id="TCONS_00002020.p1">
    <property type="protein sequence ID" value="TCONS_00002020.p1"/>
    <property type="gene ID" value="XLOC_001922"/>
</dbReference>
<name>A0A0K0E4Q7_STRER</name>
<evidence type="ECO:0000256" key="1">
    <source>
        <dbReference type="ARBA" id="ARBA00022614"/>
    </source>
</evidence>
<dbReference type="PANTHER" id="PTHR15454:SF56">
    <property type="entry name" value="PROTEIN PHOSPHATASE 1 REGULATORY SUBUNIT 7-RELATED"/>
    <property type="match status" value="1"/>
</dbReference>
<reference evidence="5" key="1">
    <citation type="submission" date="2015-08" db="UniProtKB">
        <authorList>
            <consortium name="WormBaseParasite"/>
        </authorList>
    </citation>
    <scope>IDENTIFICATION</scope>
</reference>